<proteinExistence type="inferred from homology"/>
<dbReference type="EMBL" id="JAIWYP010000010">
    <property type="protein sequence ID" value="KAH3749674.1"/>
    <property type="molecule type" value="Genomic_DNA"/>
</dbReference>
<comment type="caution">
    <text evidence="16">The sequence shown here is derived from an EMBL/GenBank/DDBJ whole genome shotgun (WGS) entry which is preliminary data.</text>
</comment>
<evidence type="ECO:0000256" key="5">
    <source>
        <dbReference type="ARBA" id="ARBA00019863"/>
    </source>
</evidence>
<feature type="compositionally biased region" description="Basic and acidic residues" evidence="14">
    <location>
        <begin position="1"/>
        <end position="12"/>
    </location>
</feature>
<reference evidence="16" key="1">
    <citation type="journal article" date="2019" name="bioRxiv">
        <title>The Genome of the Zebra Mussel, Dreissena polymorpha: A Resource for Invasive Species Research.</title>
        <authorList>
            <person name="McCartney M.A."/>
            <person name="Auch B."/>
            <person name="Kono T."/>
            <person name="Mallez S."/>
            <person name="Zhang Y."/>
            <person name="Obille A."/>
            <person name="Becker A."/>
            <person name="Abrahante J.E."/>
            <person name="Garbe J."/>
            <person name="Badalamenti J.P."/>
            <person name="Herman A."/>
            <person name="Mangelson H."/>
            <person name="Liachko I."/>
            <person name="Sullivan S."/>
            <person name="Sone E.D."/>
            <person name="Koren S."/>
            <person name="Silverstein K.A.T."/>
            <person name="Beckman K.B."/>
            <person name="Gohl D.M."/>
        </authorList>
    </citation>
    <scope>NUCLEOTIDE SEQUENCE</scope>
    <source>
        <strain evidence="16">Duluth1</strain>
        <tissue evidence="16">Whole animal</tissue>
    </source>
</reference>
<feature type="region of interest" description="Disordered" evidence="14">
    <location>
        <begin position="409"/>
        <end position="449"/>
    </location>
</feature>
<evidence type="ECO:0000256" key="12">
    <source>
        <dbReference type="ARBA" id="ARBA00032687"/>
    </source>
</evidence>
<feature type="region of interest" description="Disordered" evidence="14">
    <location>
        <begin position="1"/>
        <end position="39"/>
    </location>
</feature>
<evidence type="ECO:0000313" key="17">
    <source>
        <dbReference type="Proteomes" id="UP000828390"/>
    </source>
</evidence>
<evidence type="ECO:0000256" key="4">
    <source>
        <dbReference type="ARBA" id="ARBA00008233"/>
    </source>
</evidence>
<keyword evidence="17" id="KW-1185">Reference proteome</keyword>
<feature type="compositionally biased region" description="Polar residues" evidence="14">
    <location>
        <begin position="511"/>
        <end position="526"/>
    </location>
</feature>
<dbReference type="GO" id="GO:0005759">
    <property type="term" value="C:mitochondrial matrix"/>
    <property type="evidence" value="ECO:0007669"/>
    <property type="project" value="UniProtKB-SubCell"/>
</dbReference>
<keyword evidence="8 13" id="KW-0175">Coiled coil</keyword>
<keyword evidence="9" id="KW-0446">Lipid-binding</keyword>
<feature type="domain" description="Mitochondria-eating protein C-terminal" evidence="15">
    <location>
        <begin position="215"/>
        <end position="399"/>
    </location>
</feature>
<feature type="coiled-coil region" evidence="13">
    <location>
        <begin position="52"/>
        <end position="103"/>
    </location>
</feature>
<dbReference type="Pfam" id="PF16026">
    <property type="entry name" value="MIEAP"/>
    <property type="match status" value="1"/>
</dbReference>
<sequence length="604" mass="67128">MSSDKRADKNKQTDMGVTFSSKPETTGQTSGAANLVDADSTSPRSVLQLEPVKNLLNAVDKLSDLLDHAKSDIKSLLETEQGNQQLLKTVDELHKTLESTKQETMANVQSLNALLEHHRNSEAGYKEKYETAYQLLSKYKEGCRQLNENLKLAKGDVDRLSGDKVNLRERIDALNTENNTIKQELSECKSRLSKLLSDRLTDNNPQIADLSDSNRPTKLAEKHSELYDNQWTDAFEELQKKFDDTDSVQILLKCLMRVHRFCTEQASEQVRQLKQVAYMQQTEEMQRSDAAELKAMIKVIRKHTTEINVHNVCKAFASKYPIYTEDPKILKYVEECVRLCWLMNAQDPSVVFGETPQENAEFNVDLYKPFTQKGVTMQYLVWPVLLLNEGGALLAKGIAQGCKAVKKPELGTRAGTESRPNQGEPNVSTNHDDSATTSSGFAGNDTPSFQDAHVKRNAVVGHTDSQAVKGDSNKGSARTVINIPSSAKHSVLTTQSVDSGSVVPTYRQPESPGSQNIGPTYNSNLSESRRVAASHPANGTTSQQQNMNATTHGRTVINENGPPPEMGLYYEYYRLGKIECAKRLGIDVFLKCDAYHKSGFGSKD</sequence>
<keyword evidence="6" id="KW-0963">Cytoplasm</keyword>
<evidence type="ECO:0000256" key="1">
    <source>
        <dbReference type="ARBA" id="ARBA00004294"/>
    </source>
</evidence>
<evidence type="ECO:0000259" key="15">
    <source>
        <dbReference type="Pfam" id="PF16026"/>
    </source>
</evidence>
<name>A0A9D4DL97_DREPO</name>
<dbReference type="GO" id="GO:0035695">
    <property type="term" value="P:mitophagy by internal vacuole formation"/>
    <property type="evidence" value="ECO:0007669"/>
    <property type="project" value="TreeGrafter"/>
</dbReference>
<evidence type="ECO:0000256" key="10">
    <source>
        <dbReference type="ARBA" id="ARBA00023128"/>
    </source>
</evidence>
<comment type="subcellular location">
    <subcellularLocation>
        <location evidence="3">Cytoplasm</location>
    </subcellularLocation>
    <subcellularLocation>
        <location evidence="2">Mitochondrion matrix</location>
    </subcellularLocation>
    <subcellularLocation>
        <location evidence="1">Mitochondrion outer membrane</location>
    </subcellularLocation>
</comment>
<evidence type="ECO:0000256" key="11">
    <source>
        <dbReference type="ARBA" id="ARBA00023136"/>
    </source>
</evidence>
<protein>
    <recommendedName>
        <fullName evidence="5">Mitochondria-eating protein</fullName>
    </recommendedName>
    <alternativeName>
        <fullName evidence="12">Spermatogenesis-associated protein 18</fullName>
    </alternativeName>
</protein>
<keyword evidence="11" id="KW-0472">Membrane</keyword>
<evidence type="ECO:0000256" key="14">
    <source>
        <dbReference type="SAM" id="MobiDB-lite"/>
    </source>
</evidence>
<dbReference type="GO" id="GO:0008289">
    <property type="term" value="F:lipid binding"/>
    <property type="evidence" value="ECO:0007669"/>
    <property type="project" value="UniProtKB-KW"/>
</dbReference>
<dbReference type="InterPro" id="IPR031981">
    <property type="entry name" value="MIEAP_C"/>
</dbReference>
<feature type="region of interest" description="Disordered" evidence="14">
    <location>
        <begin position="506"/>
        <end position="548"/>
    </location>
</feature>
<dbReference type="AlphaFoldDB" id="A0A9D4DL97"/>
<evidence type="ECO:0000313" key="16">
    <source>
        <dbReference type="EMBL" id="KAH3749674.1"/>
    </source>
</evidence>
<evidence type="ECO:0000256" key="9">
    <source>
        <dbReference type="ARBA" id="ARBA00023121"/>
    </source>
</evidence>
<evidence type="ECO:0000256" key="3">
    <source>
        <dbReference type="ARBA" id="ARBA00004496"/>
    </source>
</evidence>
<dbReference type="PANTHER" id="PTHR21771:SF0">
    <property type="entry name" value="MITOCHONDRIA-EATING PROTEIN"/>
    <property type="match status" value="1"/>
</dbReference>
<keyword evidence="7" id="KW-1000">Mitochondrion outer membrane</keyword>
<feature type="compositionally biased region" description="Polar residues" evidence="14">
    <location>
        <begin position="537"/>
        <end position="548"/>
    </location>
</feature>
<dbReference type="GO" id="GO:0005741">
    <property type="term" value="C:mitochondrial outer membrane"/>
    <property type="evidence" value="ECO:0007669"/>
    <property type="project" value="UniProtKB-SubCell"/>
</dbReference>
<evidence type="ECO:0000256" key="8">
    <source>
        <dbReference type="ARBA" id="ARBA00023054"/>
    </source>
</evidence>
<evidence type="ECO:0000256" key="13">
    <source>
        <dbReference type="SAM" id="Coils"/>
    </source>
</evidence>
<feature type="compositionally biased region" description="Polar residues" evidence="14">
    <location>
        <begin position="13"/>
        <end position="32"/>
    </location>
</feature>
<feature type="coiled-coil region" evidence="13">
    <location>
        <begin position="136"/>
        <end position="191"/>
    </location>
</feature>
<evidence type="ECO:0000256" key="6">
    <source>
        <dbReference type="ARBA" id="ARBA00022490"/>
    </source>
</evidence>
<dbReference type="PANTHER" id="PTHR21771">
    <property type="entry name" value="MITOCHONDRIA-EATING PROTEIN-RELATED"/>
    <property type="match status" value="1"/>
</dbReference>
<comment type="similarity">
    <text evidence="4">Belongs to the MIEAP family.</text>
</comment>
<dbReference type="Proteomes" id="UP000828390">
    <property type="component" value="Unassembled WGS sequence"/>
</dbReference>
<organism evidence="16 17">
    <name type="scientific">Dreissena polymorpha</name>
    <name type="common">Zebra mussel</name>
    <name type="synonym">Mytilus polymorpha</name>
    <dbReference type="NCBI Taxonomy" id="45954"/>
    <lineage>
        <taxon>Eukaryota</taxon>
        <taxon>Metazoa</taxon>
        <taxon>Spiralia</taxon>
        <taxon>Lophotrochozoa</taxon>
        <taxon>Mollusca</taxon>
        <taxon>Bivalvia</taxon>
        <taxon>Autobranchia</taxon>
        <taxon>Heteroconchia</taxon>
        <taxon>Euheterodonta</taxon>
        <taxon>Imparidentia</taxon>
        <taxon>Neoheterodontei</taxon>
        <taxon>Myida</taxon>
        <taxon>Dreissenoidea</taxon>
        <taxon>Dreissenidae</taxon>
        <taxon>Dreissena</taxon>
    </lineage>
</organism>
<dbReference type="InterPro" id="IPR026169">
    <property type="entry name" value="MIEAP"/>
</dbReference>
<dbReference type="GO" id="GO:0035694">
    <property type="term" value="P:mitochondrial protein catabolic process"/>
    <property type="evidence" value="ECO:0007669"/>
    <property type="project" value="InterPro"/>
</dbReference>
<accession>A0A9D4DL97</accession>
<evidence type="ECO:0000256" key="7">
    <source>
        <dbReference type="ARBA" id="ARBA00022787"/>
    </source>
</evidence>
<keyword evidence="10" id="KW-0496">Mitochondrion</keyword>
<feature type="compositionally biased region" description="Polar residues" evidence="14">
    <location>
        <begin position="418"/>
        <end position="449"/>
    </location>
</feature>
<reference evidence="16" key="2">
    <citation type="submission" date="2020-11" db="EMBL/GenBank/DDBJ databases">
        <authorList>
            <person name="McCartney M.A."/>
            <person name="Auch B."/>
            <person name="Kono T."/>
            <person name="Mallez S."/>
            <person name="Becker A."/>
            <person name="Gohl D.M."/>
            <person name="Silverstein K.A.T."/>
            <person name="Koren S."/>
            <person name="Bechman K.B."/>
            <person name="Herman A."/>
            <person name="Abrahante J.E."/>
            <person name="Garbe J."/>
        </authorList>
    </citation>
    <scope>NUCLEOTIDE SEQUENCE</scope>
    <source>
        <strain evidence="16">Duluth1</strain>
        <tissue evidence="16">Whole animal</tissue>
    </source>
</reference>
<evidence type="ECO:0000256" key="2">
    <source>
        <dbReference type="ARBA" id="ARBA00004305"/>
    </source>
</evidence>
<gene>
    <name evidence="16" type="ORF">DPMN_184180</name>
</gene>